<evidence type="ECO:0000313" key="1">
    <source>
        <dbReference type="EMBL" id="KKK70088.1"/>
    </source>
</evidence>
<feature type="non-terminal residue" evidence="1">
    <location>
        <position position="121"/>
    </location>
</feature>
<sequence length="121" mass="14655">MLLRQSVTNRIAQYESAIKLALTNNEDREAVLLDRDMKRWRCRNDLYYLCCLVGNKEIEKYPEFYQPFCDEVSLQTWQVLKLDMHENNTDLLPFDQVATEAEFFIQRMYLCYRTFYKTTII</sequence>
<organism evidence="1">
    <name type="scientific">marine sediment metagenome</name>
    <dbReference type="NCBI Taxonomy" id="412755"/>
    <lineage>
        <taxon>unclassified sequences</taxon>
        <taxon>metagenomes</taxon>
        <taxon>ecological metagenomes</taxon>
    </lineage>
</organism>
<dbReference type="AlphaFoldDB" id="A0A0F8XM89"/>
<gene>
    <name evidence="1" type="ORF">LCGC14_2927480</name>
</gene>
<name>A0A0F8XM89_9ZZZZ</name>
<reference evidence="1" key="1">
    <citation type="journal article" date="2015" name="Nature">
        <title>Complex archaea that bridge the gap between prokaryotes and eukaryotes.</title>
        <authorList>
            <person name="Spang A."/>
            <person name="Saw J.H."/>
            <person name="Jorgensen S.L."/>
            <person name="Zaremba-Niedzwiedzka K."/>
            <person name="Martijn J."/>
            <person name="Lind A.E."/>
            <person name="van Eijk R."/>
            <person name="Schleper C."/>
            <person name="Guy L."/>
            <person name="Ettema T.J."/>
        </authorList>
    </citation>
    <scope>NUCLEOTIDE SEQUENCE</scope>
</reference>
<accession>A0A0F8XM89</accession>
<comment type="caution">
    <text evidence="1">The sequence shown here is derived from an EMBL/GenBank/DDBJ whole genome shotgun (WGS) entry which is preliminary data.</text>
</comment>
<proteinExistence type="predicted"/>
<dbReference type="EMBL" id="LAZR01058347">
    <property type="protein sequence ID" value="KKK70088.1"/>
    <property type="molecule type" value="Genomic_DNA"/>
</dbReference>
<protein>
    <submittedName>
        <fullName evidence="1">Uncharacterized protein</fullName>
    </submittedName>
</protein>